<dbReference type="OrthoDB" id="2682806at2759"/>
<name>F8PEG0_SERL9</name>
<feature type="domain" description="CxC2-like cysteine cluster KDZ transposase-associated" evidence="1">
    <location>
        <begin position="408"/>
        <end position="500"/>
    </location>
</feature>
<dbReference type="RefSeq" id="XP_007324772.1">
    <property type="nucleotide sequence ID" value="XM_007324710.1"/>
</dbReference>
<evidence type="ECO:0000259" key="1">
    <source>
        <dbReference type="Pfam" id="PF18803"/>
    </source>
</evidence>
<proteinExistence type="predicted"/>
<organism>
    <name type="scientific">Serpula lacrymans var. lacrymans (strain S7.9)</name>
    <name type="common">Dry rot fungus</name>
    <dbReference type="NCBI Taxonomy" id="578457"/>
    <lineage>
        <taxon>Eukaryota</taxon>
        <taxon>Fungi</taxon>
        <taxon>Dikarya</taxon>
        <taxon>Basidiomycota</taxon>
        <taxon>Agaricomycotina</taxon>
        <taxon>Agaricomycetes</taxon>
        <taxon>Agaricomycetidae</taxon>
        <taxon>Boletales</taxon>
        <taxon>Coniophorineae</taxon>
        <taxon>Serpulaceae</taxon>
        <taxon>Serpula</taxon>
    </lineage>
</organism>
<dbReference type="InterPro" id="IPR041457">
    <property type="entry name" value="CxC2_KDZ-assoc"/>
</dbReference>
<sequence length="501" mass="55741">MSKKRVLAETSRQDGLHLVFQVTKHSTIATGFQPVFYYYLHIYLLSYNFDRVQKVVALQPYTIFIMGAAPGSVSLLVNDRVTISNIFNKLADQSFILQWQHYRLYLTKCGPFSPMLDHSMTLSKLNLGSPPQPIPPTIVHTLTEENAWCVKKKRGPGLNHYVIHRVVTGPKGPSLLSTPMPSTSHTSFITFTGLLPPSHLSVLVIHSSLSSPTASILNLPKLKPKNMRVHKVHSVDSMTAVPPMKQLPDPHDLPQKKLKGVKIYSARSGRVAYHQYTKYTVEKDGALQPDHLFVKVLGPLSETLLSAISTSTMVMAPQIPECADNLPSEVDLSILNIPPQCTRTAGDHPKMVWMSARDRYLQETICLEGRTGCGPICKGYNVLKAGCELFCASCTVHQHVRSPLHQIELGLHIQLGHKIGDQCYNKTKGFGNNFVVVDVRSIHKVGVDFCKKGLGCTEQLLQMQWFPAMSDKPKTAATFQVLEAFQLLSFGLKVSGYDYLL</sequence>
<dbReference type="AlphaFoldDB" id="F8PEG0"/>
<gene>
    <name evidence="2" type="ORF">SERLADRAFT_412207</name>
</gene>
<reference evidence="2" key="1">
    <citation type="submission" date="2011-04" db="EMBL/GenBank/DDBJ databases">
        <title>Evolution of plant cell wall degrading machinery underlies the functional diversity of forest fungi.</title>
        <authorList>
            <consortium name="US DOE Joint Genome Institute (JGI-PGF)"/>
            <person name="Eastwood D.C."/>
            <person name="Floudas D."/>
            <person name="Binder M."/>
            <person name="Majcherczyk A."/>
            <person name="Schneider P."/>
            <person name="Aerts A."/>
            <person name="Asiegbu F.O."/>
            <person name="Baker S.E."/>
            <person name="Barry K."/>
            <person name="Bendiksby M."/>
            <person name="Blumentritt M."/>
            <person name="Coutinho P.M."/>
            <person name="Cullen D."/>
            <person name="Cullen D."/>
            <person name="Gathman A."/>
            <person name="Goodell B."/>
            <person name="Henrissat B."/>
            <person name="Ihrmark K."/>
            <person name="Kauserud H."/>
            <person name="Kohler A."/>
            <person name="LaButti K."/>
            <person name="Lapidus A."/>
            <person name="Lavin J.L."/>
            <person name="Lee Y.-H."/>
            <person name="Lindquist E."/>
            <person name="Lilly W."/>
            <person name="Lucas S."/>
            <person name="Morin E."/>
            <person name="Murat C."/>
            <person name="Oguiza J.A."/>
            <person name="Park J."/>
            <person name="Pisabarro A.G."/>
            <person name="Riley R."/>
            <person name="Rosling A."/>
            <person name="Salamov A."/>
            <person name="Schmidt O."/>
            <person name="Schmutz J."/>
            <person name="Skrede I."/>
            <person name="Stenlid J."/>
            <person name="Wiebenga A."/>
            <person name="Xie X."/>
            <person name="Kues U."/>
            <person name="Hibbett D.S."/>
            <person name="Hoffmeister D."/>
            <person name="Hogberg N."/>
            <person name="Martin F."/>
            <person name="Grigoriev I.V."/>
            <person name="Watkinson S.C."/>
        </authorList>
    </citation>
    <scope>NUCLEOTIDE SEQUENCE</scope>
    <source>
        <strain evidence="2">S7.9</strain>
    </source>
</reference>
<dbReference type="HOGENOM" id="CLU_544186_0_0_1"/>
<dbReference type="KEGG" id="sla:SERLADRAFT_412207"/>
<dbReference type="Proteomes" id="UP000008064">
    <property type="component" value="Unassembled WGS sequence"/>
</dbReference>
<dbReference type="EMBL" id="GL945448">
    <property type="protein sequence ID" value="EGO18492.1"/>
    <property type="molecule type" value="Genomic_DNA"/>
</dbReference>
<dbReference type="Pfam" id="PF18803">
    <property type="entry name" value="CxC2"/>
    <property type="match status" value="1"/>
</dbReference>
<accession>F8PEG0</accession>
<dbReference type="GeneID" id="18813019"/>
<protein>
    <recommendedName>
        <fullName evidence="1">CxC2-like cysteine cluster KDZ transposase-associated domain-containing protein</fullName>
    </recommendedName>
</protein>
<evidence type="ECO:0000313" key="2">
    <source>
        <dbReference type="EMBL" id="EGO18492.1"/>
    </source>
</evidence>